<evidence type="ECO:0000313" key="1">
    <source>
        <dbReference type="EMBL" id="ARP98849.1"/>
    </source>
</evidence>
<dbReference type="InterPro" id="IPR002491">
    <property type="entry name" value="ABC_transptr_periplasmic_BD"/>
</dbReference>
<dbReference type="Proteomes" id="UP000194137">
    <property type="component" value="Chromosome"/>
</dbReference>
<evidence type="ECO:0000313" key="2">
    <source>
        <dbReference type="Proteomes" id="UP000194137"/>
    </source>
</evidence>
<dbReference type="STRING" id="1235591.CAK95_06980"/>
<dbReference type="PANTHER" id="PTHR30535">
    <property type="entry name" value="VITAMIN B12-BINDING PROTEIN"/>
    <property type="match status" value="1"/>
</dbReference>
<name>A0A1W6ZNB6_9HYPH</name>
<organism evidence="1 2">
    <name type="scientific">Pseudorhodoplanes sinuspersici</name>
    <dbReference type="NCBI Taxonomy" id="1235591"/>
    <lineage>
        <taxon>Bacteria</taxon>
        <taxon>Pseudomonadati</taxon>
        <taxon>Pseudomonadota</taxon>
        <taxon>Alphaproteobacteria</taxon>
        <taxon>Hyphomicrobiales</taxon>
        <taxon>Pseudorhodoplanes</taxon>
    </lineage>
</organism>
<keyword evidence="2" id="KW-1185">Reference proteome</keyword>
<proteinExistence type="predicted"/>
<dbReference type="OrthoDB" id="1632039at2"/>
<dbReference type="EMBL" id="CP021112">
    <property type="protein sequence ID" value="ARP98849.1"/>
    <property type="molecule type" value="Genomic_DNA"/>
</dbReference>
<dbReference type="AlphaFoldDB" id="A0A1W6ZNB6"/>
<dbReference type="Pfam" id="PF01497">
    <property type="entry name" value="Peripla_BP_2"/>
    <property type="match status" value="1"/>
</dbReference>
<protein>
    <submittedName>
        <fullName evidence="1">Uncharacterized protein</fullName>
    </submittedName>
</protein>
<dbReference type="InterPro" id="IPR050902">
    <property type="entry name" value="ABC_Transporter_SBP"/>
</dbReference>
<dbReference type="SUPFAM" id="SSF53807">
    <property type="entry name" value="Helical backbone' metal receptor"/>
    <property type="match status" value="1"/>
</dbReference>
<reference evidence="1 2" key="1">
    <citation type="submission" date="2017-05" db="EMBL/GenBank/DDBJ databases">
        <title>Full genome sequence of Pseudorhodoplanes sinuspersici.</title>
        <authorList>
            <person name="Dastgheib S.M.M."/>
            <person name="Shavandi M."/>
            <person name="Tirandaz H."/>
        </authorList>
    </citation>
    <scope>NUCLEOTIDE SEQUENCE [LARGE SCALE GENOMIC DNA]</scope>
    <source>
        <strain evidence="1 2">RIPI110</strain>
    </source>
</reference>
<dbReference type="Gene3D" id="3.40.50.1980">
    <property type="entry name" value="Nitrogenase molybdenum iron protein domain"/>
    <property type="match status" value="2"/>
</dbReference>
<dbReference type="PROSITE" id="PS50983">
    <property type="entry name" value="FE_B12_PBP"/>
    <property type="match status" value="1"/>
</dbReference>
<gene>
    <name evidence="1" type="ORF">CAK95_06980</name>
</gene>
<sequence>MHYARVTEFVPASLRIALCTALCAVVCAGFWVNGAHAADAPKRVLSFNLCADQLVVALADPEQIAGLSPYAADPSLSVVADKARHFRKVDWQAESTILLQPDLVLVGPNDRSVTRRMLAAQGLRFKETPFVSDLDSARTQIRDMAALLGHPERGEALLADLERARGRLAAVARKDGKTAMVVERGGYTQGPSSLAATLLAEAGLKPPAGAPAGYGGFIALERFLVLKPDLVFLKDPPNAPTDQGAMFLVHPALRDLYPPERRFALPTRYTMCGGPALVAAFDYMADEMARVGK</sequence>
<accession>A0A1W6ZNB6</accession>
<dbReference type="PANTHER" id="PTHR30535:SF34">
    <property type="entry name" value="MOLYBDATE-BINDING PROTEIN MOLA"/>
    <property type="match status" value="1"/>
</dbReference>
<dbReference type="RefSeq" id="WP_086087262.1">
    <property type="nucleotide sequence ID" value="NZ_CP021112.1"/>
</dbReference>
<dbReference type="KEGG" id="psin:CAK95_06980"/>